<proteinExistence type="predicted"/>
<feature type="region of interest" description="Disordered" evidence="1">
    <location>
        <begin position="287"/>
        <end position="306"/>
    </location>
</feature>
<dbReference type="Gene3D" id="3.40.50.10140">
    <property type="entry name" value="Toll/interleukin-1 receptor homology (TIR) domain"/>
    <property type="match status" value="1"/>
</dbReference>
<accession>A0A1A8XLX1</accession>
<feature type="domain" description="TIR" evidence="2">
    <location>
        <begin position="309"/>
        <end position="441"/>
    </location>
</feature>
<dbReference type="AlphaFoldDB" id="A0A1A8XLX1"/>
<evidence type="ECO:0000256" key="1">
    <source>
        <dbReference type="SAM" id="MobiDB-lite"/>
    </source>
</evidence>
<dbReference type="GO" id="GO:0007165">
    <property type="term" value="P:signal transduction"/>
    <property type="evidence" value="ECO:0007669"/>
    <property type="project" value="InterPro"/>
</dbReference>
<dbReference type="InterPro" id="IPR000157">
    <property type="entry name" value="TIR_dom"/>
</dbReference>
<organism evidence="3 4">
    <name type="scientific">Candidatus Propionivibrio aalborgensis</name>
    <dbReference type="NCBI Taxonomy" id="1860101"/>
    <lineage>
        <taxon>Bacteria</taxon>
        <taxon>Pseudomonadati</taxon>
        <taxon>Pseudomonadota</taxon>
        <taxon>Betaproteobacteria</taxon>
        <taxon>Rhodocyclales</taxon>
        <taxon>Rhodocyclaceae</taxon>
        <taxon>Propionivibrio</taxon>
    </lineage>
</organism>
<dbReference type="Proteomes" id="UP000199600">
    <property type="component" value="Unassembled WGS sequence"/>
</dbReference>
<dbReference type="SMART" id="SM00255">
    <property type="entry name" value="TIR"/>
    <property type="match status" value="1"/>
</dbReference>
<name>A0A1A8XLX1_9RHOO</name>
<keyword evidence="4" id="KW-1185">Reference proteome</keyword>
<gene>
    <name evidence="3" type="ORF">PROAA_1620002</name>
</gene>
<evidence type="ECO:0000313" key="4">
    <source>
        <dbReference type="Proteomes" id="UP000199600"/>
    </source>
</evidence>
<feature type="compositionally biased region" description="Polar residues" evidence="1">
    <location>
        <begin position="293"/>
        <end position="306"/>
    </location>
</feature>
<dbReference type="PROSITE" id="PS50104">
    <property type="entry name" value="TIR"/>
    <property type="match status" value="1"/>
</dbReference>
<reference evidence="3 4" key="1">
    <citation type="submission" date="2016-06" db="EMBL/GenBank/DDBJ databases">
        <authorList>
            <person name="Kjaerup R.B."/>
            <person name="Dalgaard T.S."/>
            <person name="Juul-Madsen H.R."/>
        </authorList>
    </citation>
    <scope>NUCLEOTIDE SEQUENCE [LARGE SCALE GENOMIC DNA]</scope>
    <source>
        <strain evidence="3">2</strain>
    </source>
</reference>
<dbReference type="EMBL" id="FLQY01000071">
    <property type="protein sequence ID" value="SBT05671.1"/>
    <property type="molecule type" value="Genomic_DNA"/>
</dbReference>
<sequence length="450" mass="49087">MPTISARHGDIFEGGMDVTVLPCSGKGTFSSATRRWIEAFSLPVPADLPTRPRLGQISTLVPFPGNREKTKFVIYAASVFNDATSIEAIESIARALGEITVANQDVRLIEAPLLGTGAGRLSATEAIKALDAGFRSSAAGDGELLVFAFAETFKIMSEVLGPTAPLVWREGEVTNVTLAKPKQNLALPYAVQKRVDSMFAGSTGMSGPEIIEFFAHLDPNIEQYSWSGGMPSRKQILQDCLARFSKEQQLEILSDMLRPEHYKKYTAPVQQDQDFLLSWISSQKSGEPMRVPQTANSSLTGQAPQQSSQTWDVFVSHASEDKDSFARPLADALRARGLKVWFDAFALTVGDSLRRSIDRGLAQSRFGIVILSEAFFQKHWPQLELDGLVAREAGGHKVILPVWHGVDEQLVRSHSPILADRVAVSSVHGLEHVVVQLMQAVSVPPRGTVA</sequence>
<dbReference type="InterPro" id="IPR035897">
    <property type="entry name" value="Toll_tir_struct_dom_sf"/>
</dbReference>
<evidence type="ECO:0000313" key="3">
    <source>
        <dbReference type="EMBL" id="SBT05671.1"/>
    </source>
</evidence>
<dbReference type="RefSeq" id="WP_186410242.1">
    <property type="nucleotide sequence ID" value="NZ_FLQY01000071.1"/>
</dbReference>
<protein>
    <recommendedName>
        <fullName evidence="2">TIR domain-containing protein</fullName>
    </recommendedName>
</protein>
<dbReference type="SUPFAM" id="SSF52200">
    <property type="entry name" value="Toll/Interleukin receptor TIR domain"/>
    <property type="match status" value="1"/>
</dbReference>
<dbReference type="Pfam" id="PF13676">
    <property type="entry name" value="TIR_2"/>
    <property type="match status" value="1"/>
</dbReference>
<evidence type="ECO:0000259" key="2">
    <source>
        <dbReference type="PROSITE" id="PS50104"/>
    </source>
</evidence>